<dbReference type="Gene3D" id="1.10.287.1060">
    <property type="entry name" value="ESAT-6-like"/>
    <property type="match status" value="1"/>
</dbReference>
<sequence length="86" mass="8769">MAGIDDVKAGIAQAADTAGEGATMIQSAIDKHNEAIAQLRESTSGSGNPKVEASIGRLEQVVQALNEALSHNAGAMDEANDYAGML</sequence>
<keyword evidence="2" id="KW-1185">Reference proteome</keyword>
<gene>
    <name evidence="1" type="ORF">HNR73_006380</name>
</gene>
<name>A0A841FYT2_9ACTN</name>
<evidence type="ECO:0000313" key="2">
    <source>
        <dbReference type="Proteomes" id="UP000548476"/>
    </source>
</evidence>
<proteinExistence type="predicted"/>
<reference evidence="1 2" key="1">
    <citation type="submission" date="2020-08" db="EMBL/GenBank/DDBJ databases">
        <title>Genomic Encyclopedia of Type Strains, Phase IV (KMG-IV): sequencing the most valuable type-strain genomes for metagenomic binning, comparative biology and taxonomic classification.</title>
        <authorList>
            <person name="Goeker M."/>
        </authorList>
    </citation>
    <scope>NUCLEOTIDE SEQUENCE [LARGE SCALE GENOMIC DNA]</scope>
    <source>
        <strain evidence="1 2">YIM 65646</strain>
    </source>
</reference>
<accession>A0A841FYT2</accession>
<dbReference type="EMBL" id="JACHGT010000016">
    <property type="protein sequence ID" value="MBB6038497.1"/>
    <property type="molecule type" value="Genomic_DNA"/>
</dbReference>
<dbReference type="RefSeq" id="WP_184791284.1">
    <property type="nucleotide sequence ID" value="NZ_BONT01000012.1"/>
</dbReference>
<evidence type="ECO:0000313" key="1">
    <source>
        <dbReference type="EMBL" id="MBB6038497.1"/>
    </source>
</evidence>
<organism evidence="1 2">
    <name type="scientific">Phytomonospora endophytica</name>
    <dbReference type="NCBI Taxonomy" id="714109"/>
    <lineage>
        <taxon>Bacteria</taxon>
        <taxon>Bacillati</taxon>
        <taxon>Actinomycetota</taxon>
        <taxon>Actinomycetes</taxon>
        <taxon>Micromonosporales</taxon>
        <taxon>Micromonosporaceae</taxon>
        <taxon>Phytomonospora</taxon>
    </lineage>
</organism>
<protein>
    <submittedName>
        <fullName evidence="1">Uncharacterized protein YukE</fullName>
    </submittedName>
</protein>
<comment type="caution">
    <text evidence="1">The sequence shown here is derived from an EMBL/GenBank/DDBJ whole genome shotgun (WGS) entry which is preliminary data.</text>
</comment>
<dbReference type="Proteomes" id="UP000548476">
    <property type="component" value="Unassembled WGS sequence"/>
</dbReference>
<dbReference type="AlphaFoldDB" id="A0A841FYT2"/>